<evidence type="ECO:0000259" key="1">
    <source>
        <dbReference type="SMART" id="SM00507"/>
    </source>
</evidence>
<keyword evidence="2" id="KW-0378">Hydrolase</keyword>
<dbReference type="GO" id="GO:0004519">
    <property type="term" value="F:endonuclease activity"/>
    <property type="evidence" value="ECO:0007669"/>
    <property type="project" value="UniProtKB-KW"/>
</dbReference>
<feature type="domain" description="HNH nuclease" evidence="1">
    <location>
        <begin position="71"/>
        <end position="119"/>
    </location>
</feature>
<dbReference type="Gene3D" id="1.10.30.50">
    <property type="match status" value="1"/>
</dbReference>
<dbReference type="SMART" id="SM00507">
    <property type="entry name" value="HNHc"/>
    <property type="match status" value="1"/>
</dbReference>
<dbReference type="PANTHER" id="PTHR33877:SF2">
    <property type="entry name" value="OS07G0170200 PROTEIN"/>
    <property type="match status" value="1"/>
</dbReference>
<evidence type="ECO:0000313" key="3">
    <source>
        <dbReference type="Proteomes" id="UP000009236"/>
    </source>
</evidence>
<dbReference type="Pfam" id="PF14279">
    <property type="entry name" value="HNH_5"/>
    <property type="match status" value="1"/>
</dbReference>
<dbReference type="InterPro" id="IPR052892">
    <property type="entry name" value="NA-targeting_endonuclease"/>
</dbReference>
<dbReference type="InterPro" id="IPR029471">
    <property type="entry name" value="HNH_5"/>
</dbReference>
<keyword evidence="3" id="KW-1185">Reference proteome</keyword>
<sequence>MADVLVLNAGYEPLHRVSVKHAITMLVREVAVVEEAVEGHSFGPYPLPRVLRLVRYVAMRWRYRSAGQPACTKDGVKRRDRMCAYCGGPAQTVDHVVPRSRGGDSSWLNLVAACEPCNHRKADRTPAEAGMPLLVTPYVPPAEHGLVRHGRRSRVAVAA</sequence>
<protein>
    <submittedName>
        <fullName evidence="2">HNH endonuclease</fullName>
    </submittedName>
</protein>
<dbReference type="InterPro" id="IPR003615">
    <property type="entry name" value="HNH_nuc"/>
</dbReference>
<dbReference type="STRING" id="743718.Isova_0862"/>
<proteinExistence type="predicted"/>
<dbReference type="RefSeq" id="WP_013838038.1">
    <property type="nucleotide sequence ID" value="NC_015588.1"/>
</dbReference>
<reference evidence="2 3" key="1">
    <citation type="submission" date="2011-05" db="EMBL/GenBank/DDBJ databases">
        <title>Complete sequence of Isoptericola variabilis 225.</title>
        <authorList>
            <consortium name="US DOE Joint Genome Institute"/>
            <person name="Lucas S."/>
            <person name="Han J."/>
            <person name="Lapidus A."/>
            <person name="Cheng J.-F."/>
            <person name="Goodwin L."/>
            <person name="Pitluck S."/>
            <person name="Peters L."/>
            <person name="Mikhailova N."/>
            <person name="Zeytun A."/>
            <person name="Han C."/>
            <person name="Tapia R."/>
            <person name="Land M."/>
            <person name="Hauser L."/>
            <person name="Kyrpides N."/>
            <person name="Ivanova N."/>
            <person name="Pagani I."/>
            <person name="Siebers A."/>
            <person name="Allgaier M."/>
            <person name="Thelen M."/>
            <person name="Hugenholtz P."/>
            <person name="Gladden J."/>
            <person name="Woyke T."/>
        </authorList>
    </citation>
    <scope>NUCLEOTIDE SEQUENCE [LARGE SCALE GENOMIC DNA]</scope>
    <source>
        <strain evidence="3">225</strain>
    </source>
</reference>
<dbReference type="PANTHER" id="PTHR33877">
    <property type="entry name" value="SLL1193 PROTEIN"/>
    <property type="match status" value="1"/>
</dbReference>
<dbReference type="AlphaFoldDB" id="F6FPD3"/>
<dbReference type="HOGENOM" id="CLU_099824_3_0_11"/>
<organism evidence="3">
    <name type="scientific">Isoptericola variabilis (strain 225)</name>
    <dbReference type="NCBI Taxonomy" id="743718"/>
    <lineage>
        <taxon>Bacteria</taxon>
        <taxon>Bacillati</taxon>
        <taxon>Actinomycetota</taxon>
        <taxon>Actinomycetes</taxon>
        <taxon>Micrococcales</taxon>
        <taxon>Promicromonosporaceae</taxon>
        <taxon>Isoptericola</taxon>
    </lineage>
</organism>
<dbReference type="EMBL" id="CP002810">
    <property type="protein sequence ID" value="AEG43646.1"/>
    <property type="molecule type" value="Genomic_DNA"/>
</dbReference>
<keyword evidence="2" id="KW-0540">Nuclease</keyword>
<accession>F6FPD3</accession>
<evidence type="ECO:0000313" key="2">
    <source>
        <dbReference type="EMBL" id="AEG43646.1"/>
    </source>
</evidence>
<dbReference type="CDD" id="cd00085">
    <property type="entry name" value="HNHc"/>
    <property type="match status" value="1"/>
</dbReference>
<dbReference type="Proteomes" id="UP000009236">
    <property type="component" value="Chromosome"/>
</dbReference>
<dbReference type="eggNOG" id="COG1403">
    <property type="taxonomic scope" value="Bacteria"/>
</dbReference>
<keyword evidence="2" id="KW-0255">Endonuclease</keyword>
<gene>
    <name evidence="2" type="ordered locus">Isova_0862</name>
</gene>
<dbReference type="KEGG" id="iva:Isova_0862"/>
<name>F6FPD3_ISOV2</name>